<organism evidence="1">
    <name type="scientific">Lygus hesperus</name>
    <name type="common">Western plant bug</name>
    <dbReference type="NCBI Taxonomy" id="30085"/>
    <lineage>
        <taxon>Eukaryota</taxon>
        <taxon>Metazoa</taxon>
        <taxon>Ecdysozoa</taxon>
        <taxon>Arthropoda</taxon>
        <taxon>Hexapoda</taxon>
        <taxon>Insecta</taxon>
        <taxon>Pterygota</taxon>
        <taxon>Neoptera</taxon>
        <taxon>Paraneoptera</taxon>
        <taxon>Hemiptera</taxon>
        <taxon>Heteroptera</taxon>
        <taxon>Panheteroptera</taxon>
        <taxon>Cimicomorpha</taxon>
        <taxon>Miridae</taxon>
        <taxon>Mirini</taxon>
        <taxon>Lygus</taxon>
    </lineage>
</organism>
<dbReference type="EMBL" id="GBHO01006298">
    <property type="protein sequence ID" value="JAG37306.1"/>
    <property type="molecule type" value="Transcribed_RNA"/>
</dbReference>
<evidence type="ECO:0000313" key="2">
    <source>
        <dbReference type="EMBL" id="JAQ13562.1"/>
    </source>
</evidence>
<dbReference type="InterPro" id="IPR019734">
    <property type="entry name" value="TPR_rpt"/>
</dbReference>
<dbReference type="Gene3D" id="1.10.287.110">
    <property type="entry name" value="DnaJ domain"/>
    <property type="match status" value="1"/>
</dbReference>
<dbReference type="InterPro" id="IPR036869">
    <property type="entry name" value="J_dom_sf"/>
</dbReference>
<dbReference type="InterPro" id="IPR052758">
    <property type="entry name" value="SRC_co-chaperone"/>
</dbReference>
<dbReference type="EMBL" id="GDHC01005067">
    <property type="protein sequence ID" value="JAQ13562.1"/>
    <property type="molecule type" value="Transcribed_RNA"/>
</dbReference>
<gene>
    <name evidence="2" type="primary">dnajc7</name>
    <name evidence="1" type="ORF">CM83_2640</name>
    <name evidence="2" type="ORF">g.2451</name>
</gene>
<accession>A0A0A9Z0A9</accession>
<protein>
    <submittedName>
        <fullName evidence="2">DnaJ subfamily C member 7</fullName>
    </submittedName>
</protein>
<proteinExistence type="predicted"/>
<reference evidence="1" key="1">
    <citation type="journal article" date="2014" name="PLoS ONE">
        <title>Transcriptome-Based Identification of ABC Transporters in the Western Tarnished Plant Bug Lygus hesperus.</title>
        <authorList>
            <person name="Hull J.J."/>
            <person name="Chaney K."/>
            <person name="Geib S.M."/>
            <person name="Fabrick J.A."/>
            <person name="Brent C.S."/>
            <person name="Walsh D."/>
            <person name="Lavine L.C."/>
        </authorList>
    </citation>
    <scope>NUCLEOTIDE SEQUENCE</scope>
</reference>
<dbReference type="AlphaFoldDB" id="A0A0A9Z0A9"/>
<reference evidence="1" key="2">
    <citation type="submission" date="2014-07" db="EMBL/GenBank/DDBJ databases">
        <authorList>
            <person name="Hull J."/>
        </authorList>
    </citation>
    <scope>NUCLEOTIDE SEQUENCE</scope>
</reference>
<dbReference type="PANTHER" id="PTHR44200:SF1">
    <property type="entry name" value="DNAJ HOMOLOG SUBFAMILY C MEMBER 7"/>
    <property type="match status" value="1"/>
</dbReference>
<evidence type="ECO:0000313" key="1">
    <source>
        <dbReference type="EMBL" id="JAG37306.1"/>
    </source>
</evidence>
<dbReference type="Gene3D" id="1.25.40.10">
    <property type="entry name" value="Tetratricopeptide repeat domain"/>
    <property type="match status" value="1"/>
</dbReference>
<dbReference type="SMART" id="SM00028">
    <property type="entry name" value="TPR"/>
    <property type="match status" value="2"/>
</dbReference>
<sequence length="115" mass="13153">MQATLRGNRAAARMELKDYTGALLDCDFAINHGVNSAKLYARRSRIHEQLDKFDDALRDIQQASEMDSSFSAELRTMKARSKRARRKDYYKTLSLSNGESDSNVIKRAYKKACLQ</sequence>
<dbReference type="PANTHER" id="PTHR44200">
    <property type="entry name" value="DNAJ HOMOLOG SUBFAMILY C MEMBER 7"/>
    <property type="match status" value="1"/>
</dbReference>
<reference evidence="2" key="3">
    <citation type="journal article" date="2016" name="Gigascience">
        <title>De novo construction of an expanded transcriptome assembly for the western tarnished plant bug, Lygus hesperus.</title>
        <authorList>
            <person name="Tassone E.E."/>
            <person name="Geib S.M."/>
            <person name="Hall B."/>
            <person name="Fabrick J.A."/>
            <person name="Brent C.S."/>
            <person name="Hull J.J."/>
        </authorList>
    </citation>
    <scope>NUCLEOTIDE SEQUENCE</scope>
</reference>
<name>A0A0A9Z0A9_LYGHE</name>
<dbReference type="InterPro" id="IPR011990">
    <property type="entry name" value="TPR-like_helical_dom_sf"/>
</dbReference>
<dbReference type="SUPFAM" id="SSF48452">
    <property type="entry name" value="TPR-like"/>
    <property type="match status" value="1"/>
</dbReference>